<accession>A0ACC8EPX0</accession>
<protein>
    <submittedName>
        <fullName evidence="1">Uncharacterized protein</fullName>
    </submittedName>
</protein>
<evidence type="ECO:0000313" key="1">
    <source>
        <dbReference type="EMBL" id="OCK88266.1"/>
    </source>
</evidence>
<proteinExistence type="predicted"/>
<keyword evidence="2" id="KW-1185">Reference proteome</keyword>
<gene>
    <name evidence="1" type="ORF">K441DRAFT_708927</name>
</gene>
<sequence length="524" mass="59899">MVSTYDKTFVSEAKTPQPKKIVICCDGTWQSAISLDPKQGCPSNVARLCRVLAKAGIDKDMKEWQQIIYYDAGVGTGEITDYEKTRQGSQGIGLLENVLEAYNFIVNNYSHGDELFFFGFSRGAYTVRSAAGLVCQLGVLKPASMRPFLKLYNEYIKAEDFTKQFIESEHGQHFVKDNPNYFITENNVVTIKVIGVWDTVGALGIPDVGHIYRWSNSSLRKAYQFHDTELNEKILLAYQALALDERRRPFSPSVWKIKKDNATTKLCQCWFPGAHINIGGGSSANADENNPKGDREQLASISYAWMLDRIRPHLALDENALHDQKIQMLEAAKPHPVGKPESQGLFWDSVNHLANMVTDSEMAMRAGYASGTIEDSHSWEYDLMGFPENRTPNQYHNSKAEEFTVERIHPSVYFRQEYHRELQKTDKNLKIYEPAALKGWVRIYEKHGMGIDMKERKGWRWIKHELDAKGNRRLDSKGEPVIENSLWEFEIGVMPAGKSMERWLIDNSWVESIHKEIQNGWRGS</sequence>
<organism evidence="1 2">
    <name type="scientific">Cenococcum geophilum 1.58</name>
    <dbReference type="NCBI Taxonomy" id="794803"/>
    <lineage>
        <taxon>Eukaryota</taxon>
        <taxon>Fungi</taxon>
        <taxon>Dikarya</taxon>
        <taxon>Ascomycota</taxon>
        <taxon>Pezizomycotina</taxon>
        <taxon>Dothideomycetes</taxon>
        <taxon>Pleosporomycetidae</taxon>
        <taxon>Gloniales</taxon>
        <taxon>Gloniaceae</taxon>
        <taxon>Cenococcum</taxon>
    </lineage>
</organism>
<evidence type="ECO:0000313" key="2">
    <source>
        <dbReference type="Proteomes" id="UP000250078"/>
    </source>
</evidence>
<dbReference type="Proteomes" id="UP000250078">
    <property type="component" value="Unassembled WGS sequence"/>
</dbReference>
<name>A0ACC8EPX0_9PEZI</name>
<reference evidence="1 2" key="1">
    <citation type="journal article" date="2016" name="Nat. Commun.">
        <title>Ectomycorrhizal ecology is imprinted in the genome of the dominant symbiotic fungus Cenococcum geophilum.</title>
        <authorList>
            <consortium name="DOE Joint Genome Institute"/>
            <person name="Peter M."/>
            <person name="Kohler A."/>
            <person name="Ohm R.A."/>
            <person name="Kuo A."/>
            <person name="Krutzmann J."/>
            <person name="Morin E."/>
            <person name="Arend M."/>
            <person name="Barry K.W."/>
            <person name="Binder M."/>
            <person name="Choi C."/>
            <person name="Clum A."/>
            <person name="Copeland A."/>
            <person name="Grisel N."/>
            <person name="Haridas S."/>
            <person name="Kipfer T."/>
            <person name="LaButti K."/>
            <person name="Lindquist E."/>
            <person name="Lipzen A."/>
            <person name="Maire R."/>
            <person name="Meier B."/>
            <person name="Mihaltcheva S."/>
            <person name="Molinier V."/>
            <person name="Murat C."/>
            <person name="Poggeler S."/>
            <person name="Quandt C.A."/>
            <person name="Sperisen C."/>
            <person name="Tritt A."/>
            <person name="Tisserant E."/>
            <person name="Crous P.W."/>
            <person name="Henrissat B."/>
            <person name="Nehls U."/>
            <person name="Egli S."/>
            <person name="Spatafora J.W."/>
            <person name="Grigoriev I.V."/>
            <person name="Martin F.M."/>
        </authorList>
    </citation>
    <scope>NUCLEOTIDE SEQUENCE [LARGE SCALE GENOMIC DNA]</scope>
    <source>
        <strain evidence="1 2">1.58</strain>
    </source>
</reference>
<dbReference type="EMBL" id="KV748245">
    <property type="protein sequence ID" value="OCK88266.1"/>
    <property type="molecule type" value="Genomic_DNA"/>
</dbReference>